<dbReference type="EMBL" id="JABWUV010000012">
    <property type="protein sequence ID" value="KAF6314824.1"/>
    <property type="molecule type" value="Genomic_DNA"/>
</dbReference>
<dbReference type="Proteomes" id="UP000527355">
    <property type="component" value="Unassembled WGS sequence"/>
</dbReference>
<keyword evidence="3" id="KW-1185">Reference proteome</keyword>
<evidence type="ECO:0000256" key="1">
    <source>
        <dbReference type="SAM" id="MobiDB-lite"/>
    </source>
</evidence>
<comment type="caution">
    <text evidence="2">The sequence shown here is derived from an EMBL/GenBank/DDBJ whole genome shotgun (WGS) entry which is preliminary data.</text>
</comment>
<accession>A0A7J7UPV3</accession>
<sequence length="174" mass="18694">MPGSSREPAPCIAKGTPRPPQQKEAASHSPLSSGFGQDHMNVDQRKRYPSTPYIEPVGTKTPRLIPKDQVYLFHPLASHSPAGVCLWGQSFPEIKFLFLEFTLAELTPLNNGARLACSRGLYVGMEMKAALQVAGLFEAPLDGVLDRTSQVSGEGGGVRSCEGGAKFQTKGPEI</sequence>
<gene>
    <name evidence="2" type="ORF">mMyoMyo1_008604</name>
</gene>
<reference evidence="2 3" key="1">
    <citation type="journal article" date="2020" name="Nature">
        <title>Six reference-quality genomes reveal evolution of bat adaptations.</title>
        <authorList>
            <person name="Jebb D."/>
            <person name="Huang Z."/>
            <person name="Pippel M."/>
            <person name="Hughes G.M."/>
            <person name="Lavrichenko K."/>
            <person name="Devanna P."/>
            <person name="Winkler S."/>
            <person name="Jermiin L.S."/>
            <person name="Skirmuntt E.C."/>
            <person name="Katzourakis A."/>
            <person name="Burkitt-Gray L."/>
            <person name="Ray D.A."/>
            <person name="Sullivan K.A.M."/>
            <person name="Roscito J.G."/>
            <person name="Kirilenko B.M."/>
            <person name="Davalos L.M."/>
            <person name="Corthals A.P."/>
            <person name="Power M.L."/>
            <person name="Jones G."/>
            <person name="Ransome R.D."/>
            <person name="Dechmann D.K.N."/>
            <person name="Locatelli A.G."/>
            <person name="Puechmaille S.J."/>
            <person name="Fedrigo O."/>
            <person name="Jarvis E.D."/>
            <person name="Hiller M."/>
            <person name="Vernes S.C."/>
            <person name="Myers E.W."/>
            <person name="Teeling E.C."/>
        </authorList>
    </citation>
    <scope>NUCLEOTIDE SEQUENCE [LARGE SCALE GENOMIC DNA]</scope>
    <source>
        <strain evidence="2">MMyoMyo1</strain>
        <tissue evidence="2">Flight muscle</tissue>
    </source>
</reference>
<name>A0A7J7UPV3_MYOMY</name>
<protein>
    <submittedName>
        <fullName evidence="2">Uncharacterized protein</fullName>
    </submittedName>
</protein>
<dbReference type="AlphaFoldDB" id="A0A7J7UPV3"/>
<organism evidence="2 3">
    <name type="scientific">Myotis myotis</name>
    <name type="common">Greater mouse-eared bat</name>
    <name type="synonym">Vespertilio myotis</name>
    <dbReference type="NCBI Taxonomy" id="51298"/>
    <lineage>
        <taxon>Eukaryota</taxon>
        <taxon>Metazoa</taxon>
        <taxon>Chordata</taxon>
        <taxon>Craniata</taxon>
        <taxon>Vertebrata</taxon>
        <taxon>Euteleostomi</taxon>
        <taxon>Mammalia</taxon>
        <taxon>Eutheria</taxon>
        <taxon>Laurasiatheria</taxon>
        <taxon>Chiroptera</taxon>
        <taxon>Yangochiroptera</taxon>
        <taxon>Vespertilionidae</taxon>
        <taxon>Myotis</taxon>
    </lineage>
</organism>
<evidence type="ECO:0000313" key="2">
    <source>
        <dbReference type="EMBL" id="KAF6314824.1"/>
    </source>
</evidence>
<feature type="region of interest" description="Disordered" evidence="1">
    <location>
        <begin position="1"/>
        <end position="42"/>
    </location>
</feature>
<evidence type="ECO:0000313" key="3">
    <source>
        <dbReference type="Proteomes" id="UP000527355"/>
    </source>
</evidence>
<proteinExistence type="predicted"/>